<dbReference type="GO" id="GO:0016491">
    <property type="term" value="F:oxidoreductase activity"/>
    <property type="evidence" value="ECO:0007669"/>
    <property type="project" value="InterPro"/>
</dbReference>
<dbReference type="HOGENOM" id="CLU_140529_0_0_1"/>
<protein>
    <recommendedName>
        <fullName evidence="1">Berberine/berberine-like domain-containing protein</fullName>
    </recommendedName>
</protein>
<dbReference type="Pfam" id="PF08031">
    <property type="entry name" value="BBE"/>
    <property type="match status" value="1"/>
</dbReference>
<evidence type="ECO:0000259" key="1">
    <source>
        <dbReference type="Pfam" id="PF08031"/>
    </source>
</evidence>
<gene>
    <name evidence="2" type="ORF">M422DRAFT_266477</name>
</gene>
<proteinExistence type="predicted"/>
<evidence type="ECO:0000313" key="2">
    <source>
        <dbReference type="EMBL" id="KIJ31860.1"/>
    </source>
</evidence>
<dbReference type="OrthoDB" id="2151789at2759"/>
<sequence length="116" mass="12428">MFTIEPLYSSIFDHSTGGAYPHTAAEPWTPFNLFLGYTDPASDAAAMAAIQLAASVIHQTAIAEGQSTPDAILDINYAGLGTNLTLLYGDNLPSLRTLRAKYDPNNLLNLTGGWKL</sequence>
<dbReference type="EMBL" id="KN837236">
    <property type="protein sequence ID" value="KIJ31860.1"/>
    <property type="molecule type" value="Genomic_DNA"/>
</dbReference>
<organism evidence="2 3">
    <name type="scientific">Sphaerobolus stellatus (strain SS14)</name>
    <dbReference type="NCBI Taxonomy" id="990650"/>
    <lineage>
        <taxon>Eukaryota</taxon>
        <taxon>Fungi</taxon>
        <taxon>Dikarya</taxon>
        <taxon>Basidiomycota</taxon>
        <taxon>Agaricomycotina</taxon>
        <taxon>Agaricomycetes</taxon>
        <taxon>Phallomycetidae</taxon>
        <taxon>Geastrales</taxon>
        <taxon>Sphaerobolaceae</taxon>
        <taxon>Sphaerobolus</taxon>
    </lineage>
</organism>
<dbReference type="Proteomes" id="UP000054279">
    <property type="component" value="Unassembled WGS sequence"/>
</dbReference>
<accession>A0A0C9V2X8</accession>
<reference evidence="2 3" key="1">
    <citation type="submission" date="2014-06" db="EMBL/GenBank/DDBJ databases">
        <title>Evolutionary Origins and Diversification of the Mycorrhizal Mutualists.</title>
        <authorList>
            <consortium name="DOE Joint Genome Institute"/>
            <consortium name="Mycorrhizal Genomics Consortium"/>
            <person name="Kohler A."/>
            <person name="Kuo A."/>
            <person name="Nagy L.G."/>
            <person name="Floudas D."/>
            <person name="Copeland A."/>
            <person name="Barry K.W."/>
            <person name="Cichocki N."/>
            <person name="Veneault-Fourrey C."/>
            <person name="LaButti K."/>
            <person name="Lindquist E.A."/>
            <person name="Lipzen A."/>
            <person name="Lundell T."/>
            <person name="Morin E."/>
            <person name="Murat C."/>
            <person name="Riley R."/>
            <person name="Ohm R."/>
            <person name="Sun H."/>
            <person name="Tunlid A."/>
            <person name="Henrissat B."/>
            <person name="Grigoriev I.V."/>
            <person name="Hibbett D.S."/>
            <person name="Martin F."/>
        </authorList>
    </citation>
    <scope>NUCLEOTIDE SEQUENCE [LARGE SCALE GENOMIC DNA]</scope>
    <source>
        <strain evidence="2 3">SS14</strain>
    </source>
</reference>
<name>A0A0C9V2X8_SPHS4</name>
<dbReference type="GO" id="GO:0050660">
    <property type="term" value="F:flavin adenine dinucleotide binding"/>
    <property type="evidence" value="ECO:0007669"/>
    <property type="project" value="InterPro"/>
</dbReference>
<feature type="domain" description="Berberine/berberine-like" evidence="1">
    <location>
        <begin position="86"/>
        <end position="109"/>
    </location>
</feature>
<keyword evidence="3" id="KW-1185">Reference proteome</keyword>
<dbReference type="AlphaFoldDB" id="A0A0C9V2X8"/>
<evidence type="ECO:0000313" key="3">
    <source>
        <dbReference type="Proteomes" id="UP000054279"/>
    </source>
</evidence>
<dbReference type="InterPro" id="IPR012951">
    <property type="entry name" value="BBE"/>
</dbReference>